<protein>
    <submittedName>
        <fullName evidence="2">Uncharacterized protein</fullName>
    </submittedName>
</protein>
<evidence type="ECO:0000313" key="2">
    <source>
        <dbReference type="EMBL" id="AWB33019.1"/>
    </source>
</evidence>
<gene>
    <name evidence="2" type="ORF">DBV39_04005</name>
</gene>
<organism evidence="2 3">
    <name type="scientific">Orrella marina</name>
    <dbReference type="NCBI Taxonomy" id="2163011"/>
    <lineage>
        <taxon>Bacteria</taxon>
        <taxon>Pseudomonadati</taxon>
        <taxon>Pseudomonadota</taxon>
        <taxon>Betaproteobacteria</taxon>
        <taxon>Burkholderiales</taxon>
        <taxon>Alcaligenaceae</taxon>
        <taxon>Orrella</taxon>
    </lineage>
</organism>
<dbReference type="KEGG" id="boz:DBV39_04005"/>
<keyword evidence="3" id="KW-1185">Reference proteome</keyword>
<proteinExistence type="predicted"/>
<name>A0A2R4XH31_9BURK</name>
<dbReference type="Proteomes" id="UP000244571">
    <property type="component" value="Chromosome"/>
</dbReference>
<dbReference type="OrthoDB" id="9204636at2"/>
<evidence type="ECO:0000313" key="3">
    <source>
        <dbReference type="Proteomes" id="UP000244571"/>
    </source>
</evidence>
<dbReference type="EMBL" id="CP028901">
    <property type="protein sequence ID" value="AWB33019.1"/>
    <property type="molecule type" value="Genomic_DNA"/>
</dbReference>
<sequence length="370" mass="40682">MSDPAMVSTNSANLVSLVNLITRRPYRRSAIVAETALDIQKKVTRYGVRFSVPFGGYKGLGLPDSPSLNWAEVAWLDYLRAYAEPMTRWVDTEIEFAFTYLSGVLSFINHTSDAEQVHYLDQLTQLADAMSGDGVRFKLVDLTERAGGRKQVLSQIETNYANLRSTRREVSPEKIASAARNWRSPQTSGNSQSATALSHLSDSNRDDNARLAALRCEAMEMLPARRQFNKYGEHIQLTHVRGASQAVHIGSCRSSVVQPWVGQAVFEQKSKNTPTIHGLTRSVVLDAAPAPAPGVIAYEWVPRILGSNGLSQLTRLSRGSGQSGVEVRSVDLKEGEMASCLDLSVRALSAARLFPHLDKVLVVTSEPEVR</sequence>
<reference evidence="2 3" key="1">
    <citation type="submission" date="2018-04" db="EMBL/GenBank/DDBJ databases">
        <title>Bordetella sp. HZ20 isolated from seawater.</title>
        <authorList>
            <person name="Sun C."/>
        </authorList>
    </citation>
    <scope>NUCLEOTIDE SEQUENCE [LARGE SCALE GENOMIC DNA]</scope>
    <source>
        <strain evidence="2 3">HZ20</strain>
    </source>
</reference>
<accession>A0A2R4XH31</accession>
<feature type="region of interest" description="Disordered" evidence="1">
    <location>
        <begin position="174"/>
        <end position="202"/>
    </location>
</feature>
<dbReference type="RefSeq" id="WP_108620449.1">
    <property type="nucleotide sequence ID" value="NZ_CP028901.1"/>
</dbReference>
<feature type="compositionally biased region" description="Polar residues" evidence="1">
    <location>
        <begin position="183"/>
        <end position="201"/>
    </location>
</feature>
<evidence type="ECO:0000256" key="1">
    <source>
        <dbReference type="SAM" id="MobiDB-lite"/>
    </source>
</evidence>
<dbReference type="AlphaFoldDB" id="A0A2R4XH31"/>